<evidence type="ECO:0000313" key="3">
    <source>
        <dbReference type="EMBL" id="SUE34993.1"/>
    </source>
</evidence>
<sequence length="150" mass="16843">MKKLLLSLLIGSALYVTACADGKPTVARTTDLPVLARNFLKKHFSTLAVNQVTVESRFIGKKYEVTLAGGGEIEFDKNGNWTKIDCRRNAMPESAIPGKILQYVKLHYPDYFVSVIEKEDGGYEVEMRDISSGHDIDLVFNGRQEFVRID</sequence>
<keyword evidence="4" id="KW-1185">Reference proteome</keyword>
<dbReference type="AlphaFoldDB" id="A0A379MU00"/>
<organism evidence="3 4">
    <name type="scientific">Rikenella microfusus</name>
    <dbReference type="NCBI Taxonomy" id="28139"/>
    <lineage>
        <taxon>Bacteria</taxon>
        <taxon>Pseudomonadati</taxon>
        <taxon>Bacteroidota</taxon>
        <taxon>Bacteroidia</taxon>
        <taxon>Bacteroidales</taxon>
        <taxon>Rikenellaceae</taxon>
        <taxon>Rikenella</taxon>
    </lineage>
</organism>
<dbReference type="Pfam" id="PF11396">
    <property type="entry name" value="PepSY_like"/>
    <property type="match status" value="1"/>
</dbReference>
<evidence type="ECO:0000256" key="1">
    <source>
        <dbReference type="SAM" id="SignalP"/>
    </source>
</evidence>
<feature type="chain" id="PRO_5016838050" evidence="1">
    <location>
        <begin position="19"/>
        <end position="150"/>
    </location>
</feature>
<gene>
    <name evidence="3" type="ORF">NCTC11190_02235</name>
</gene>
<protein>
    <submittedName>
        <fullName evidence="3">Protein of uncharacterized function (DUF2874)</fullName>
    </submittedName>
</protein>
<reference evidence="3 4" key="1">
    <citation type="submission" date="2018-06" db="EMBL/GenBank/DDBJ databases">
        <authorList>
            <consortium name="Pathogen Informatics"/>
            <person name="Doyle S."/>
        </authorList>
    </citation>
    <scope>NUCLEOTIDE SEQUENCE [LARGE SCALE GENOMIC DNA]</scope>
    <source>
        <strain evidence="3 4">NCTC11190</strain>
    </source>
</reference>
<dbReference type="InterPro" id="IPR021533">
    <property type="entry name" value="PepSY-like"/>
</dbReference>
<feature type="signal peptide" evidence="1">
    <location>
        <begin position="1"/>
        <end position="18"/>
    </location>
</feature>
<proteinExistence type="predicted"/>
<dbReference type="STRING" id="880526.GCA_000427365_01584"/>
<dbReference type="Proteomes" id="UP000255233">
    <property type="component" value="Unassembled WGS sequence"/>
</dbReference>
<name>A0A379MU00_9BACT</name>
<evidence type="ECO:0000313" key="4">
    <source>
        <dbReference type="Proteomes" id="UP000255233"/>
    </source>
</evidence>
<accession>A0A379MU00</accession>
<feature type="domain" description="Putative beta-lactamase-inhibitor-like PepSY-like" evidence="2">
    <location>
        <begin position="61"/>
        <end position="142"/>
    </location>
</feature>
<dbReference type="Gene3D" id="3.40.1420.30">
    <property type="match status" value="1"/>
</dbReference>
<evidence type="ECO:0000259" key="2">
    <source>
        <dbReference type="Pfam" id="PF11396"/>
    </source>
</evidence>
<keyword evidence="1" id="KW-0732">Signal</keyword>
<dbReference type="RefSeq" id="WP_169715509.1">
    <property type="nucleotide sequence ID" value="NZ_CANTWR010000023.1"/>
</dbReference>
<dbReference type="EMBL" id="UGVL01000001">
    <property type="protein sequence ID" value="SUE34993.1"/>
    <property type="molecule type" value="Genomic_DNA"/>
</dbReference>
<dbReference type="SUPFAM" id="SSF160574">
    <property type="entry name" value="BT0923-like"/>
    <property type="match status" value="1"/>
</dbReference>